<evidence type="ECO:0000256" key="5">
    <source>
        <dbReference type="ARBA" id="ARBA00023211"/>
    </source>
</evidence>
<keyword evidence="4" id="KW-0378">Hydrolase</keyword>
<evidence type="ECO:0000256" key="1">
    <source>
        <dbReference type="ARBA" id="ARBA00001936"/>
    </source>
</evidence>
<keyword evidence="3" id="KW-0479">Metal-binding</keyword>
<protein>
    <submittedName>
        <fullName evidence="8">Uncharacterized protein</fullName>
    </submittedName>
</protein>
<dbReference type="GO" id="GO:0005829">
    <property type="term" value="C:cytosol"/>
    <property type="evidence" value="ECO:0007669"/>
    <property type="project" value="TreeGrafter"/>
</dbReference>
<dbReference type="InterPro" id="IPR029149">
    <property type="entry name" value="Creatin/AminoP/Spt16_N"/>
</dbReference>
<dbReference type="AlphaFoldDB" id="X1C2K1"/>
<sequence>RDIRMELWTGAIVGQKRAVSEHGFDQAFAIDDIDDHLPLLLQNRQQIFAPLGKMDDFDKQLMFWYKDVQNKIRQGVNPPGQFHELSHILHPLRWQKHATEIALMRKAAEISAQAHIRAMQMAGRVHYEYELEAELWHEFIRHGARYTAYDSIVAAGKNACVLHYTANDAKINPADLILIDAGCEYQHYAADITRTFPASGRFSGEQRAVYEIVLAAQHAAMALIKPGCPWNDLHTAAVRVTTQGLKDLDILHGDLDGLIEQAAYKDFYMHKSGHWLGMDVHDVGPYKDCQ</sequence>
<keyword evidence="5" id="KW-0464">Manganese</keyword>
<dbReference type="SUPFAM" id="SSF55920">
    <property type="entry name" value="Creatinase/aminopeptidase"/>
    <property type="match status" value="1"/>
</dbReference>
<dbReference type="PANTHER" id="PTHR43226:SF4">
    <property type="entry name" value="XAA-PRO AMINOPEPTIDASE 3"/>
    <property type="match status" value="1"/>
</dbReference>
<comment type="cofactor">
    <cofactor evidence="1">
        <name>Mn(2+)</name>
        <dbReference type="ChEBI" id="CHEBI:29035"/>
    </cofactor>
</comment>
<gene>
    <name evidence="8" type="ORF">S01H4_39806</name>
</gene>
<dbReference type="InterPro" id="IPR052433">
    <property type="entry name" value="X-Pro_dipept-like"/>
</dbReference>
<name>X1C2K1_9ZZZZ</name>
<evidence type="ECO:0000256" key="3">
    <source>
        <dbReference type="ARBA" id="ARBA00022723"/>
    </source>
</evidence>
<feature type="non-terminal residue" evidence="8">
    <location>
        <position position="290"/>
    </location>
</feature>
<evidence type="ECO:0000259" key="7">
    <source>
        <dbReference type="Pfam" id="PF05195"/>
    </source>
</evidence>
<dbReference type="Pfam" id="PF05195">
    <property type="entry name" value="AMP_N"/>
    <property type="match status" value="1"/>
</dbReference>
<dbReference type="GO" id="GO:0070006">
    <property type="term" value="F:metalloaminopeptidase activity"/>
    <property type="evidence" value="ECO:0007669"/>
    <property type="project" value="InterPro"/>
</dbReference>
<comment type="caution">
    <text evidence="8">The sequence shown here is derived from an EMBL/GenBank/DDBJ whole genome shotgun (WGS) entry which is preliminary data.</text>
</comment>
<dbReference type="InterPro" id="IPR007865">
    <property type="entry name" value="Aminopep_P_N"/>
</dbReference>
<comment type="similarity">
    <text evidence="2">Belongs to the peptidase M24B family.</text>
</comment>
<reference evidence="8" key="1">
    <citation type="journal article" date="2014" name="Front. Microbiol.">
        <title>High frequency of phylogenetically diverse reductive dehalogenase-homologous genes in deep subseafloor sedimentary metagenomes.</title>
        <authorList>
            <person name="Kawai M."/>
            <person name="Futagami T."/>
            <person name="Toyoda A."/>
            <person name="Takaki Y."/>
            <person name="Nishi S."/>
            <person name="Hori S."/>
            <person name="Arai W."/>
            <person name="Tsubouchi T."/>
            <person name="Morono Y."/>
            <person name="Uchiyama I."/>
            <person name="Ito T."/>
            <person name="Fujiyama A."/>
            <person name="Inagaki F."/>
            <person name="Takami H."/>
        </authorList>
    </citation>
    <scope>NUCLEOTIDE SEQUENCE</scope>
    <source>
        <strain evidence="8">Expedition CK06-06</strain>
    </source>
</reference>
<feature type="domain" description="Peptidase M24" evidence="6">
    <location>
        <begin position="103"/>
        <end position="286"/>
    </location>
</feature>
<dbReference type="GO" id="GO:0006508">
    <property type="term" value="P:proteolysis"/>
    <property type="evidence" value="ECO:0007669"/>
    <property type="project" value="TreeGrafter"/>
</dbReference>
<evidence type="ECO:0000256" key="4">
    <source>
        <dbReference type="ARBA" id="ARBA00022801"/>
    </source>
</evidence>
<organism evidence="8">
    <name type="scientific">marine sediment metagenome</name>
    <dbReference type="NCBI Taxonomy" id="412755"/>
    <lineage>
        <taxon>unclassified sequences</taxon>
        <taxon>metagenomes</taxon>
        <taxon>ecological metagenomes</taxon>
    </lineage>
</organism>
<feature type="domain" description="Aminopeptidase P N-terminal" evidence="7">
    <location>
        <begin position="2"/>
        <end position="47"/>
    </location>
</feature>
<dbReference type="SUPFAM" id="SSF53092">
    <property type="entry name" value="Creatinase/prolidase N-terminal domain"/>
    <property type="match status" value="1"/>
</dbReference>
<dbReference type="Pfam" id="PF00557">
    <property type="entry name" value="Peptidase_M24"/>
    <property type="match status" value="1"/>
</dbReference>
<dbReference type="Gene3D" id="3.40.350.10">
    <property type="entry name" value="Creatinase/prolidase N-terminal domain"/>
    <property type="match status" value="1"/>
</dbReference>
<dbReference type="Gene3D" id="3.90.230.10">
    <property type="entry name" value="Creatinase/methionine aminopeptidase superfamily"/>
    <property type="match status" value="1"/>
</dbReference>
<dbReference type="CDD" id="cd01087">
    <property type="entry name" value="Prolidase"/>
    <property type="match status" value="1"/>
</dbReference>
<dbReference type="PANTHER" id="PTHR43226">
    <property type="entry name" value="XAA-PRO AMINOPEPTIDASE 3"/>
    <property type="match status" value="1"/>
</dbReference>
<evidence type="ECO:0000259" key="6">
    <source>
        <dbReference type="Pfam" id="PF00557"/>
    </source>
</evidence>
<evidence type="ECO:0000313" key="8">
    <source>
        <dbReference type="EMBL" id="GAH02331.1"/>
    </source>
</evidence>
<proteinExistence type="inferred from homology"/>
<dbReference type="InterPro" id="IPR036005">
    <property type="entry name" value="Creatinase/aminopeptidase-like"/>
</dbReference>
<dbReference type="EMBL" id="BART01021608">
    <property type="protein sequence ID" value="GAH02331.1"/>
    <property type="molecule type" value="Genomic_DNA"/>
</dbReference>
<dbReference type="InterPro" id="IPR000994">
    <property type="entry name" value="Pept_M24"/>
</dbReference>
<accession>X1C2K1</accession>
<dbReference type="GO" id="GO:0030145">
    <property type="term" value="F:manganese ion binding"/>
    <property type="evidence" value="ECO:0007669"/>
    <property type="project" value="InterPro"/>
</dbReference>
<evidence type="ECO:0000256" key="2">
    <source>
        <dbReference type="ARBA" id="ARBA00008766"/>
    </source>
</evidence>
<feature type="non-terminal residue" evidence="8">
    <location>
        <position position="1"/>
    </location>
</feature>